<comment type="caution">
    <text evidence="2">The sequence shown here is derived from an EMBL/GenBank/DDBJ whole genome shotgun (WGS) entry which is preliminary data.</text>
</comment>
<dbReference type="PANTHER" id="PTHR32251:SF17">
    <property type="entry name" value="STEROID 5-ALPHA REDUCTASE C-TERMINAL DOMAIN-CONTAINING PROTEIN"/>
    <property type="match status" value="1"/>
</dbReference>
<feature type="transmembrane region" description="Helical" evidence="1">
    <location>
        <begin position="32"/>
        <end position="53"/>
    </location>
</feature>
<keyword evidence="1" id="KW-0812">Transmembrane</keyword>
<feature type="transmembrane region" description="Helical" evidence="1">
    <location>
        <begin position="6"/>
        <end position="25"/>
    </location>
</feature>
<evidence type="ECO:0000313" key="2">
    <source>
        <dbReference type="EMBL" id="TGN14618.1"/>
    </source>
</evidence>
<dbReference type="PROSITE" id="PS50244">
    <property type="entry name" value="S5A_REDUCTASE"/>
    <property type="match status" value="1"/>
</dbReference>
<keyword evidence="1" id="KW-1133">Transmembrane helix</keyword>
<accession>A0A4R9LVA9</accession>
<name>A0A4R9LVA9_9LEPT</name>
<reference evidence="2" key="1">
    <citation type="journal article" date="2019" name="PLoS Negl. Trop. Dis.">
        <title>Revisiting the worldwide diversity of Leptospira species in the environment.</title>
        <authorList>
            <person name="Vincent A.T."/>
            <person name="Schiettekatte O."/>
            <person name="Bourhy P."/>
            <person name="Veyrier F.J."/>
            <person name="Picardeau M."/>
        </authorList>
    </citation>
    <scope>NUCLEOTIDE SEQUENCE [LARGE SCALE GENOMIC DNA]</scope>
    <source>
        <strain evidence="2">201400974</strain>
    </source>
</reference>
<proteinExistence type="predicted"/>
<dbReference type="PANTHER" id="PTHR32251">
    <property type="entry name" value="3-OXO-5-ALPHA-STEROID 4-DEHYDROGENASE"/>
    <property type="match status" value="1"/>
</dbReference>
<keyword evidence="3" id="KW-1185">Reference proteome</keyword>
<feature type="transmembrane region" description="Helical" evidence="1">
    <location>
        <begin position="59"/>
        <end position="82"/>
    </location>
</feature>
<feature type="transmembrane region" description="Helical" evidence="1">
    <location>
        <begin position="143"/>
        <end position="163"/>
    </location>
</feature>
<dbReference type="InterPro" id="IPR010721">
    <property type="entry name" value="UstE-like"/>
</dbReference>
<dbReference type="Proteomes" id="UP000298264">
    <property type="component" value="Unassembled WGS sequence"/>
</dbReference>
<dbReference type="GO" id="GO:0016020">
    <property type="term" value="C:membrane"/>
    <property type="evidence" value="ECO:0007669"/>
    <property type="project" value="TreeGrafter"/>
</dbReference>
<dbReference type="Gene3D" id="1.20.120.1630">
    <property type="match status" value="1"/>
</dbReference>
<sequence length="269" mass="30661">MNPFVNSYITAVSFSCFFMSLMWFWGKSRNNYAVIDVGWGLVIAGIASIFAALGNGTVYAKLAILVPVWIWAIRLSGFLYWTRIRTGHPEDKRYSDFRNDYGDWVHRKFFTNVFLLQGFLALLLSGPFIVASEWQWNPSSFEFVFPATGGILFLIGVFGEGLADKQLHSFLEAPTNKGKLCNVGLWKYSRHPNYFFEWVIWLGIGIIPLASGFRWAPVSLFSPLVMFVLLRFISGVPFAEKSSLSSKGNIFRGYQKTTNAFFPWFPKES</sequence>
<feature type="transmembrane region" description="Helical" evidence="1">
    <location>
        <begin position="195"/>
        <end position="214"/>
    </location>
</feature>
<organism evidence="2 3">
    <name type="scientific">Leptospira ilyithenensis</name>
    <dbReference type="NCBI Taxonomy" id="2484901"/>
    <lineage>
        <taxon>Bacteria</taxon>
        <taxon>Pseudomonadati</taxon>
        <taxon>Spirochaetota</taxon>
        <taxon>Spirochaetia</taxon>
        <taxon>Leptospirales</taxon>
        <taxon>Leptospiraceae</taxon>
        <taxon>Leptospira</taxon>
    </lineage>
</organism>
<dbReference type="OrthoDB" id="9779233at2"/>
<dbReference type="EMBL" id="RQHV01000002">
    <property type="protein sequence ID" value="TGN14618.1"/>
    <property type="molecule type" value="Genomic_DNA"/>
</dbReference>
<keyword evidence="1" id="KW-0472">Membrane</keyword>
<evidence type="ECO:0000256" key="1">
    <source>
        <dbReference type="SAM" id="Phobius"/>
    </source>
</evidence>
<protein>
    <submittedName>
        <fullName evidence="2">DUF1295 domain-containing protein</fullName>
    </submittedName>
</protein>
<dbReference type="Pfam" id="PF06966">
    <property type="entry name" value="DUF1295"/>
    <property type="match status" value="1"/>
</dbReference>
<evidence type="ECO:0000313" key="3">
    <source>
        <dbReference type="Proteomes" id="UP000298264"/>
    </source>
</evidence>
<feature type="transmembrane region" description="Helical" evidence="1">
    <location>
        <begin position="109"/>
        <end position="131"/>
    </location>
</feature>
<gene>
    <name evidence="2" type="ORF">EHS11_01105</name>
</gene>
<dbReference type="AlphaFoldDB" id="A0A4R9LVA9"/>